<name>A0ABU1J053_9BACL</name>
<dbReference type="Pfam" id="PF02311">
    <property type="entry name" value="AraC_binding"/>
    <property type="match status" value="1"/>
</dbReference>
<dbReference type="Gene3D" id="1.10.10.60">
    <property type="entry name" value="Homeodomain-like"/>
    <property type="match status" value="2"/>
</dbReference>
<accession>A0ABU1J053</accession>
<gene>
    <name evidence="5" type="ORF">JOC58_002235</name>
</gene>
<evidence type="ECO:0000256" key="3">
    <source>
        <dbReference type="ARBA" id="ARBA00023163"/>
    </source>
</evidence>
<evidence type="ECO:0000259" key="4">
    <source>
        <dbReference type="PROSITE" id="PS01124"/>
    </source>
</evidence>
<dbReference type="PANTHER" id="PTHR43280">
    <property type="entry name" value="ARAC-FAMILY TRANSCRIPTIONAL REGULATOR"/>
    <property type="match status" value="1"/>
</dbReference>
<reference evidence="5 6" key="1">
    <citation type="submission" date="2023-07" db="EMBL/GenBank/DDBJ databases">
        <title>Genomic Encyclopedia of Type Strains, Phase IV (KMG-IV): sequencing the most valuable type-strain genomes for metagenomic binning, comparative biology and taxonomic classification.</title>
        <authorList>
            <person name="Goeker M."/>
        </authorList>
    </citation>
    <scope>NUCLEOTIDE SEQUENCE [LARGE SCALE GENOMIC DNA]</scope>
    <source>
        <strain evidence="5 6">DSM 22170</strain>
    </source>
</reference>
<comment type="caution">
    <text evidence="5">The sequence shown here is derived from an EMBL/GenBank/DDBJ whole genome shotgun (WGS) entry which is preliminary data.</text>
</comment>
<dbReference type="Proteomes" id="UP001185028">
    <property type="component" value="Unassembled WGS sequence"/>
</dbReference>
<dbReference type="CDD" id="cd06986">
    <property type="entry name" value="cupin_MmsR-like_N"/>
    <property type="match status" value="1"/>
</dbReference>
<dbReference type="RefSeq" id="WP_188776155.1">
    <property type="nucleotide sequence ID" value="NZ_BMMB01000006.1"/>
</dbReference>
<keyword evidence="6" id="KW-1185">Reference proteome</keyword>
<dbReference type="SUPFAM" id="SSF51215">
    <property type="entry name" value="Regulatory protein AraC"/>
    <property type="match status" value="1"/>
</dbReference>
<dbReference type="InterPro" id="IPR009057">
    <property type="entry name" value="Homeodomain-like_sf"/>
</dbReference>
<dbReference type="Gene3D" id="2.60.120.280">
    <property type="entry name" value="Regulatory protein AraC"/>
    <property type="match status" value="1"/>
</dbReference>
<keyword evidence="3" id="KW-0804">Transcription</keyword>
<proteinExistence type="predicted"/>
<dbReference type="Pfam" id="PF12833">
    <property type="entry name" value="HTH_18"/>
    <property type="match status" value="1"/>
</dbReference>
<dbReference type="InterPro" id="IPR003313">
    <property type="entry name" value="AraC-bd"/>
</dbReference>
<dbReference type="InterPro" id="IPR018060">
    <property type="entry name" value="HTH_AraC"/>
</dbReference>
<keyword evidence="1" id="KW-0805">Transcription regulation</keyword>
<dbReference type="SMART" id="SM00342">
    <property type="entry name" value="HTH_ARAC"/>
    <property type="match status" value="1"/>
</dbReference>
<dbReference type="SUPFAM" id="SSF46689">
    <property type="entry name" value="Homeodomain-like"/>
    <property type="match status" value="2"/>
</dbReference>
<dbReference type="PANTHER" id="PTHR43280:SF2">
    <property type="entry name" value="HTH-TYPE TRANSCRIPTIONAL REGULATOR EXSA"/>
    <property type="match status" value="1"/>
</dbReference>
<dbReference type="PROSITE" id="PS01124">
    <property type="entry name" value="HTH_ARAC_FAMILY_2"/>
    <property type="match status" value="1"/>
</dbReference>
<evidence type="ECO:0000256" key="1">
    <source>
        <dbReference type="ARBA" id="ARBA00023015"/>
    </source>
</evidence>
<evidence type="ECO:0000313" key="5">
    <source>
        <dbReference type="EMBL" id="MDR6244342.1"/>
    </source>
</evidence>
<organism evidence="5 6">
    <name type="scientific">Paenibacillus hunanensis</name>
    <dbReference type="NCBI Taxonomy" id="539262"/>
    <lineage>
        <taxon>Bacteria</taxon>
        <taxon>Bacillati</taxon>
        <taxon>Bacillota</taxon>
        <taxon>Bacilli</taxon>
        <taxon>Bacillales</taxon>
        <taxon>Paenibacillaceae</taxon>
        <taxon>Paenibacillus</taxon>
    </lineage>
</organism>
<keyword evidence="2" id="KW-0238">DNA-binding</keyword>
<evidence type="ECO:0000313" key="6">
    <source>
        <dbReference type="Proteomes" id="UP001185028"/>
    </source>
</evidence>
<dbReference type="EMBL" id="JAVDQH010000007">
    <property type="protein sequence ID" value="MDR6244342.1"/>
    <property type="molecule type" value="Genomic_DNA"/>
</dbReference>
<dbReference type="InterPro" id="IPR037923">
    <property type="entry name" value="HTH-like"/>
</dbReference>
<protein>
    <submittedName>
        <fullName evidence="5">AraC-like DNA-binding protein</fullName>
    </submittedName>
</protein>
<sequence>MLQDKFYQVAPNPVFHDSGSLYVLFTGESQTAPAHRLGPKIYDYYLYHYVTEGRGQFITENRTYKLSSGDSFLIHPGQLVSYVSDQQQPWHYHWVAFAGEQAAELVRQTGFCADAPVARASQQTDITNQIGNHLSAMLQAFYTQKDSSDLGALGYLHLIMAEASEQLTQQEALPGAESITRRTVKQMIHYMSSQYAHPVSIEDMCSSIGYNRAYMSRIFKKETGMTPVTYLLKLRIDKARQLLRERPELSTQQIAASVGLTDALYFSKQFRRFYSVSPSQYRASIQRPG</sequence>
<evidence type="ECO:0000256" key="2">
    <source>
        <dbReference type="ARBA" id="ARBA00023125"/>
    </source>
</evidence>
<feature type="domain" description="HTH araC/xylS-type" evidence="4">
    <location>
        <begin position="185"/>
        <end position="284"/>
    </location>
</feature>